<evidence type="ECO:0000256" key="7">
    <source>
        <dbReference type="ARBA" id="ARBA00023065"/>
    </source>
</evidence>
<feature type="transmembrane region" description="Helical" evidence="10">
    <location>
        <begin position="356"/>
        <end position="379"/>
    </location>
</feature>
<dbReference type="Gene3D" id="6.10.140.1330">
    <property type="match status" value="1"/>
</dbReference>
<keyword evidence="7 10" id="KW-0406">Ion transport</keyword>
<evidence type="ECO:0000256" key="9">
    <source>
        <dbReference type="ARBA" id="ARBA00023201"/>
    </source>
</evidence>
<dbReference type="InterPro" id="IPR006153">
    <property type="entry name" value="Cation/H_exchanger_TM"/>
</dbReference>
<keyword evidence="13" id="KW-1185">Reference proteome</keyword>
<organism evidence="12 13">
    <name type="scientific">Paenibacillus protaetiae</name>
    <dbReference type="NCBI Taxonomy" id="2509456"/>
    <lineage>
        <taxon>Bacteria</taxon>
        <taxon>Bacillati</taxon>
        <taxon>Bacillota</taxon>
        <taxon>Bacilli</taxon>
        <taxon>Bacillales</taxon>
        <taxon>Paenibacillaceae</taxon>
        <taxon>Paenibacillus</taxon>
    </lineage>
</organism>
<evidence type="ECO:0000259" key="11">
    <source>
        <dbReference type="Pfam" id="PF00999"/>
    </source>
</evidence>
<feature type="transmembrane region" description="Helical" evidence="10">
    <location>
        <begin position="239"/>
        <end position="256"/>
    </location>
</feature>
<evidence type="ECO:0000256" key="5">
    <source>
        <dbReference type="ARBA" id="ARBA00022989"/>
    </source>
</evidence>
<dbReference type="InterPro" id="IPR004705">
    <property type="entry name" value="Cation/H_exchanger_CPA1_bac"/>
</dbReference>
<evidence type="ECO:0000256" key="2">
    <source>
        <dbReference type="ARBA" id="ARBA00022448"/>
    </source>
</evidence>
<dbReference type="KEGG" id="pprt:ET464_04620"/>
<dbReference type="PANTHER" id="PTHR10110">
    <property type="entry name" value="SODIUM/HYDROGEN EXCHANGER"/>
    <property type="match status" value="1"/>
</dbReference>
<keyword evidence="8 10" id="KW-0472">Membrane</keyword>
<feature type="transmembrane region" description="Helical" evidence="10">
    <location>
        <begin position="155"/>
        <end position="177"/>
    </location>
</feature>
<feature type="transmembrane region" description="Helical" evidence="10">
    <location>
        <begin position="113"/>
        <end position="134"/>
    </location>
</feature>
<evidence type="ECO:0000256" key="1">
    <source>
        <dbReference type="ARBA" id="ARBA00004651"/>
    </source>
</evidence>
<dbReference type="NCBIfam" id="TIGR00831">
    <property type="entry name" value="a_cpa1"/>
    <property type="match status" value="1"/>
</dbReference>
<proteinExistence type="inferred from homology"/>
<dbReference type="GO" id="GO:0005886">
    <property type="term" value="C:plasma membrane"/>
    <property type="evidence" value="ECO:0007669"/>
    <property type="project" value="UniProtKB-SubCell"/>
</dbReference>
<keyword evidence="2 10" id="KW-0813">Transport</keyword>
<dbReference type="Proteomes" id="UP000293568">
    <property type="component" value="Chromosome"/>
</dbReference>
<feature type="transmembrane region" description="Helical" evidence="10">
    <location>
        <begin position="31"/>
        <end position="49"/>
    </location>
</feature>
<feature type="transmembrane region" description="Helical" evidence="10">
    <location>
        <begin position="183"/>
        <end position="204"/>
    </location>
</feature>
<keyword evidence="9 10" id="KW-0739">Sodium transport</keyword>
<evidence type="ECO:0000256" key="8">
    <source>
        <dbReference type="ARBA" id="ARBA00023136"/>
    </source>
</evidence>
<keyword evidence="4 10" id="KW-0812">Transmembrane</keyword>
<feature type="transmembrane region" description="Helical" evidence="10">
    <location>
        <begin position="277"/>
        <end position="294"/>
    </location>
</feature>
<dbReference type="GO" id="GO:0098719">
    <property type="term" value="P:sodium ion import across plasma membrane"/>
    <property type="evidence" value="ECO:0007669"/>
    <property type="project" value="TreeGrafter"/>
</dbReference>
<dbReference type="GO" id="GO:0051453">
    <property type="term" value="P:regulation of intracellular pH"/>
    <property type="evidence" value="ECO:0007669"/>
    <property type="project" value="TreeGrafter"/>
</dbReference>
<dbReference type="AlphaFoldDB" id="A0A4P6ERS7"/>
<gene>
    <name evidence="12" type="ORF">ET464_04620</name>
</gene>
<comment type="function">
    <text evidence="10">Na(+)/H(+) antiporter that extrudes sodium in exchange for external protons.</text>
</comment>
<feature type="transmembrane region" description="Helical" evidence="10">
    <location>
        <begin position="216"/>
        <end position="233"/>
    </location>
</feature>
<feature type="transmembrane region" description="Helical" evidence="10">
    <location>
        <begin position="391"/>
        <end position="413"/>
    </location>
</feature>
<name>A0A4P6ERS7_9BACL</name>
<dbReference type="GO" id="GO:0015386">
    <property type="term" value="F:potassium:proton antiporter activity"/>
    <property type="evidence" value="ECO:0007669"/>
    <property type="project" value="TreeGrafter"/>
</dbReference>
<feature type="domain" description="Cation/H+ exchanger transmembrane" evidence="11">
    <location>
        <begin position="10"/>
        <end position="413"/>
    </location>
</feature>
<comment type="subcellular location">
    <subcellularLocation>
        <location evidence="1 10">Cell membrane</location>
        <topology evidence="1 10">Multi-pass membrane protein</topology>
    </subcellularLocation>
</comment>
<evidence type="ECO:0000256" key="3">
    <source>
        <dbReference type="ARBA" id="ARBA00022475"/>
    </source>
</evidence>
<feature type="transmembrane region" description="Helical" evidence="10">
    <location>
        <begin position="314"/>
        <end position="335"/>
    </location>
</feature>
<dbReference type="EMBL" id="CP035492">
    <property type="protein sequence ID" value="QAY65770.1"/>
    <property type="molecule type" value="Genomic_DNA"/>
</dbReference>
<evidence type="ECO:0000313" key="12">
    <source>
        <dbReference type="EMBL" id="QAY65770.1"/>
    </source>
</evidence>
<evidence type="ECO:0000256" key="6">
    <source>
        <dbReference type="ARBA" id="ARBA00023053"/>
    </source>
</evidence>
<keyword evidence="6 10" id="KW-0915">Sodium</keyword>
<sequence length="675" mass="75054">MDLLTQVILLLICLLLSNVVSHYLPSIPVALIQIALGIGLALAVSHVSFEIETEWFLLLFVAPLLYNDGRHFPRDELWNMKGAILGNAILLVLITTIGGGYAIHWLIPSIPLAAAFALAAILSPTDPVAVNGIAKRIRIPEKVLHLVRGESLINDATGLVSFNYAVAAVVTGYFSLHKALFDFAYMFVIGGLLGIVLGILSTGIRFVLRKQGIQDAAFHTLLQLLTPFVIFIVTEEWLHASGVVAVVVAGMIHALVKERTETLVAEEQVLTENAWSILSFILNGLVFLLLGLNIPSTIRETVANPNMSNTLVVGYAFTIGLVILGIRFIWTHLFAWYEYRTGRTEKPAKPKLVTTLVTSLTGVRGAVTMAGVLSIPYVIRDGGPFPERSLILFLAAGVILFTILAATLLLPFVSRETGGTEGEGAKLDMSEAKQKMLLSAIRTLRKQITEENEAAAYELIDEYKQMFQQIMPEQAGRYHEQITQVHLAALQAEREVIEAASREGQLDSHLFDAFEQILDSREKRLAGSVRLGMTYVIRSLFRKVRRTSKPGSAGRQVKIALLQQGMDIQLKAMESAIHAIEAYAKEMNTPEIADGVKSDYRRMISRLRSKLKQTDPLDLAEKQEQKEELRLKVMDIERSEIRMMFEAGTISREQAKELRRFLNYIENVTLYEYAE</sequence>
<keyword evidence="10" id="KW-0050">Antiport</keyword>
<keyword evidence="5 10" id="KW-1133">Transmembrane helix</keyword>
<dbReference type="Pfam" id="PF00999">
    <property type="entry name" value="Na_H_Exchanger"/>
    <property type="match status" value="1"/>
</dbReference>
<feature type="transmembrane region" description="Helical" evidence="10">
    <location>
        <begin position="84"/>
        <end position="107"/>
    </location>
</feature>
<evidence type="ECO:0000313" key="13">
    <source>
        <dbReference type="Proteomes" id="UP000293568"/>
    </source>
</evidence>
<dbReference type="OrthoDB" id="9809206at2"/>
<protein>
    <submittedName>
        <fullName evidence="12">Na+/H+ antiporter</fullName>
    </submittedName>
</protein>
<dbReference type="InterPro" id="IPR018422">
    <property type="entry name" value="Cation/H_exchanger_CPA1"/>
</dbReference>
<dbReference type="RefSeq" id="WP_129438649.1">
    <property type="nucleotide sequence ID" value="NZ_CP035492.1"/>
</dbReference>
<reference evidence="12 13" key="1">
    <citation type="submission" date="2019-01" db="EMBL/GenBank/DDBJ databases">
        <title>Genome sequencing of strain FW100M-2.</title>
        <authorList>
            <person name="Heo J."/>
            <person name="Kim S.-J."/>
            <person name="Kim J.-S."/>
            <person name="Hong S.-B."/>
            <person name="Kwon S.-W."/>
        </authorList>
    </citation>
    <scope>NUCLEOTIDE SEQUENCE [LARGE SCALE GENOMIC DNA]</scope>
    <source>
        <strain evidence="12 13">FW100M-2</strain>
    </source>
</reference>
<keyword evidence="3 10" id="KW-1003">Cell membrane</keyword>
<evidence type="ECO:0000256" key="10">
    <source>
        <dbReference type="RuleBase" id="RU366002"/>
    </source>
</evidence>
<accession>A0A4P6ERS7</accession>
<dbReference type="PANTHER" id="PTHR10110:SF86">
    <property type="entry name" value="SODIUM_HYDROGEN EXCHANGER 7"/>
    <property type="match status" value="1"/>
</dbReference>
<dbReference type="GO" id="GO:0015385">
    <property type="term" value="F:sodium:proton antiporter activity"/>
    <property type="evidence" value="ECO:0007669"/>
    <property type="project" value="InterPro"/>
</dbReference>
<evidence type="ECO:0000256" key="4">
    <source>
        <dbReference type="ARBA" id="ARBA00022692"/>
    </source>
</evidence>
<comment type="similarity">
    <text evidence="10">Belongs to the monovalent cation:proton antiporter 1 (CPA1) transporter (TC 2.A.36) family.</text>
</comment>